<organism evidence="1 2">
    <name type="scientific">Pseudomonas syringae pv. apii</name>
    <dbReference type="NCBI Taxonomy" id="81036"/>
    <lineage>
        <taxon>Bacteria</taxon>
        <taxon>Pseudomonadati</taxon>
        <taxon>Pseudomonadota</taxon>
        <taxon>Gammaproteobacteria</taxon>
        <taxon>Pseudomonadales</taxon>
        <taxon>Pseudomonadaceae</taxon>
        <taxon>Pseudomonas</taxon>
    </lineage>
</organism>
<name>A0A0P9IKW4_9PSED</name>
<reference evidence="1 2" key="1">
    <citation type="submission" date="2018-08" db="EMBL/GenBank/DDBJ databases">
        <title>Recombination of ecologically and evolutionarily significant loci maintains genetic cohesion in the Pseudomonas syringae species complex.</title>
        <authorList>
            <person name="Dillon M."/>
            <person name="Thakur S."/>
            <person name="Almeida R.N.D."/>
            <person name="Weir B.S."/>
            <person name="Guttman D.S."/>
        </authorList>
    </citation>
    <scope>NUCLEOTIDE SEQUENCE [LARGE SCALE GENOMIC DNA]</scope>
    <source>
        <strain evidence="1 2">1089_5</strain>
    </source>
</reference>
<evidence type="ECO:0000313" key="1">
    <source>
        <dbReference type="EMBL" id="RMN97237.1"/>
    </source>
</evidence>
<dbReference type="Proteomes" id="UP000278062">
    <property type="component" value="Unassembled WGS sequence"/>
</dbReference>
<gene>
    <name evidence="1" type="ORF">ALQ49_200013</name>
</gene>
<proteinExistence type="predicted"/>
<evidence type="ECO:0000313" key="2">
    <source>
        <dbReference type="Proteomes" id="UP000278062"/>
    </source>
</evidence>
<dbReference type="EMBL" id="RBPL01000062">
    <property type="protein sequence ID" value="RMN97237.1"/>
    <property type="molecule type" value="Genomic_DNA"/>
</dbReference>
<dbReference type="AlphaFoldDB" id="A0A0P9IKW4"/>
<sequence>MAIKSYLMIDIQPSITRYLKVSIDILDYFKIAKDIKKYHLAN</sequence>
<accession>A0A0P9IKW4</accession>
<protein>
    <submittedName>
        <fullName evidence="1">Uncharacterized protein</fullName>
    </submittedName>
</protein>
<comment type="caution">
    <text evidence="1">The sequence shown here is derived from an EMBL/GenBank/DDBJ whole genome shotgun (WGS) entry which is preliminary data.</text>
</comment>